<comment type="caution">
    <text evidence="2">The sequence shown here is derived from an EMBL/GenBank/DDBJ whole genome shotgun (WGS) entry which is preliminary data.</text>
</comment>
<evidence type="ECO:0000256" key="1">
    <source>
        <dbReference type="SAM" id="MobiDB-lite"/>
    </source>
</evidence>
<name>A0A6G0X2P2_9STRA</name>
<feature type="region of interest" description="Disordered" evidence="1">
    <location>
        <begin position="66"/>
        <end position="109"/>
    </location>
</feature>
<accession>A0A6G0X2P2</accession>
<dbReference type="AlphaFoldDB" id="A0A6G0X2P2"/>
<gene>
    <name evidence="2" type="ORF">Ae201684_009225</name>
</gene>
<proteinExistence type="predicted"/>
<protein>
    <submittedName>
        <fullName evidence="2">Uncharacterized protein</fullName>
    </submittedName>
</protein>
<evidence type="ECO:0000313" key="3">
    <source>
        <dbReference type="Proteomes" id="UP000481153"/>
    </source>
</evidence>
<dbReference type="Proteomes" id="UP000481153">
    <property type="component" value="Unassembled WGS sequence"/>
</dbReference>
<reference evidence="2 3" key="1">
    <citation type="submission" date="2019-07" db="EMBL/GenBank/DDBJ databases">
        <title>Genomics analysis of Aphanomyces spp. identifies a new class of oomycete effector associated with host adaptation.</title>
        <authorList>
            <person name="Gaulin E."/>
        </authorList>
    </citation>
    <scope>NUCLEOTIDE SEQUENCE [LARGE SCALE GENOMIC DNA]</scope>
    <source>
        <strain evidence="2 3">ATCC 201684</strain>
    </source>
</reference>
<keyword evidence="3" id="KW-1185">Reference proteome</keyword>
<dbReference type="VEuPathDB" id="FungiDB:AeMF1_011220"/>
<organism evidence="2 3">
    <name type="scientific">Aphanomyces euteiches</name>
    <dbReference type="NCBI Taxonomy" id="100861"/>
    <lineage>
        <taxon>Eukaryota</taxon>
        <taxon>Sar</taxon>
        <taxon>Stramenopiles</taxon>
        <taxon>Oomycota</taxon>
        <taxon>Saprolegniomycetes</taxon>
        <taxon>Saprolegniales</taxon>
        <taxon>Verrucalvaceae</taxon>
        <taxon>Aphanomyces</taxon>
    </lineage>
</organism>
<dbReference type="EMBL" id="VJMJ01000118">
    <property type="protein sequence ID" value="KAF0734054.1"/>
    <property type="molecule type" value="Genomic_DNA"/>
</dbReference>
<sequence>MFSCLNCLIVCNEENRIGRWGVVPANRPSKSKSACVCTRERLLSRLVPTSTNRDVYREHTEAIYAGREREPSVNTKRQLAAEAAERREQSFHQGGGGDKSKTKSLAARREKDELVGKIMELYVSLGEDPPIGLNTCSVDQLKEHMAKLKKKKEGRRKS</sequence>
<evidence type="ECO:0000313" key="2">
    <source>
        <dbReference type="EMBL" id="KAF0734054.1"/>
    </source>
</evidence>